<evidence type="ECO:0000256" key="4">
    <source>
        <dbReference type="ARBA" id="ARBA00022989"/>
    </source>
</evidence>
<evidence type="ECO:0000313" key="10">
    <source>
        <dbReference type="EMBL" id="GAA3552880.1"/>
    </source>
</evidence>
<feature type="transmembrane region" description="Helical" evidence="8">
    <location>
        <begin position="927"/>
        <end position="959"/>
    </location>
</feature>
<comment type="similarity">
    <text evidence="6">Belongs to the ABC-4 integral membrane protein family.</text>
</comment>
<keyword evidence="3 8" id="KW-0812">Transmembrane</keyword>
<comment type="subcellular location">
    <subcellularLocation>
        <location evidence="1">Cell membrane</location>
        <topology evidence="1">Multi-pass membrane protein</topology>
    </subcellularLocation>
</comment>
<proteinExistence type="inferred from homology"/>
<evidence type="ECO:0000256" key="1">
    <source>
        <dbReference type="ARBA" id="ARBA00004651"/>
    </source>
</evidence>
<keyword evidence="5 8" id="KW-0472">Membrane</keyword>
<dbReference type="InterPro" id="IPR003838">
    <property type="entry name" value="ABC3_permease_C"/>
</dbReference>
<reference evidence="11" key="1">
    <citation type="journal article" date="2019" name="Int. J. Syst. Evol. Microbiol.">
        <title>The Global Catalogue of Microorganisms (GCM) 10K type strain sequencing project: providing services to taxonomists for standard genome sequencing and annotation.</title>
        <authorList>
            <consortium name="The Broad Institute Genomics Platform"/>
            <consortium name="The Broad Institute Genome Sequencing Center for Infectious Disease"/>
            <person name="Wu L."/>
            <person name="Ma J."/>
        </authorList>
    </citation>
    <scope>NUCLEOTIDE SEQUENCE [LARGE SCALE GENOMIC DNA]</scope>
    <source>
        <strain evidence="11">JCM 16540</strain>
    </source>
</reference>
<dbReference type="Pfam" id="PF02687">
    <property type="entry name" value="FtsX"/>
    <property type="match status" value="1"/>
</dbReference>
<keyword evidence="4 8" id="KW-1133">Transmembrane helix</keyword>
<dbReference type="PANTHER" id="PTHR30572:SF4">
    <property type="entry name" value="ABC TRANSPORTER PERMEASE YTRF"/>
    <property type="match status" value="1"/>
</dbReference>
<dbReference type="EMBL" id="BAAAYR010000001">
    <property type="protein sequence ID" value="GAA3552880.1"/>
    <property type="molecule type" value="Genomic_DNA"/>
</dbReference>
<feature type="transmembrane region" description="Helical" evidence="8">
    <location>
        <begin position="507"/>
        <end position="528"/>
    </location>
</feature>
<feature type="region of interest" description="Disordered" evidence="7">
    <location>
        <begin position="51"/>
        <end position="77"/>
    </location>
</feature>
<feature type="domain" description="ABC3 transporter permease C-terminal" evidence="9">
    <location>
        <begin position="889"/>
        <end position="1006"/>
    </location>
</feature>
<evidence type="ECO:0000256" key="2">
    <source>
        <dbReference type="ARBA" id="ARBA00022475"/>
    </source>
</evidence>
<evidence type="ECO:0000256" key="5">
    <source>
        <dbReference type="ARBA" id="ARBA00023136"/>
    </source>
</evidence>
<evidence type="ECO:0000313" key="11">
    <source>
        <dbReference type="Proteomes" id="UP001500767"/>
    </source>
</evidence>
<evidence type="ECO:0000259" key="9">
    <source>
        <dbReference type="Pfam" id="PF02687"/>
    </source>
</evidence>
<name>A0ABP6WLF9_9ACTN</name>
<dbReference type="PANTHER" id="PTHR30572">
    <property type="entry name" value="MEMBRANE COMPONENT OF TRANSPORTER-RELATED"/>
    <property type="match status" value="1"/>
</dbReference>
<feature type="transmembrane region" description="Helical" evidence="8">
    <location>
        <begin position="379"/>
        <end position="403"/>
    </location>
</feature>
<feature type="transmembrane region" description="Helical" evidence="8">
    <location>
        <begin position="334"/>
        <end position="359"/>
    </location>
</feature>
<gene>
    <name evidence="10" type="ORF">GCM10022197_04920</name>
</gene>
<evidence type="ECO:0000256" key="3">
    <source>
        <dbReference type="ARBA" id="ARBA00022692"/>
    </source>
</evidence>
<feature type="transmembrane region" description="Helical" evidence="8">
    <location>
        <begin position="423"/>
        <end position="441"/>
    </location>
</feature>
<keyword evidence="2" id="KW-1003">Cell membrane</keyword>
<evidence type="ECO:0000256" key="6">
    <source>
        <dbReference type="ARBA" id="ARBA00038076"/>
    </source>
</evidence>
<keyword evidence="11" id="KW-1185">Reference proteome</keyword>
<feature type="compositionally biased region" description="Polar residues" evidence="7">
    <location>
        <begin position="52"/>
        <end position="68"/>
    </location>
</feature>
<feature type="transmembrane region" description="Helical" evidence="8">
    <location>
        <begin position="879"/>
        <end position="906"/>
    </location>
</feature>
<protein>
    <recommendedName>
        <fullName evidence="9">ABC3 transporter permease C-terminal domain-containing protein</fullName>
    </recommendedName>
</protein>
<feature type="transmembrane region" description="Helical" evidence="8">
    <location>
        <begin position="979"/>
        <end position="1006"/>
    </location>
</feature>
<evidence type="ECO:0000256" key="8">
    <source>
        <dbReference type="SAM" id="Phobius"/>
    </source>
</evidence>
<dbReference type="InterPro" id="IPR050250">
    <property type="entry name" value="Macrolide_Exporter_MacB"/>
</dbReference>
<comment type="caution">
    <text evidence="10">The sequence shown here is derived from an EMBL/GenBank/DDBJ whole genome shotgun (WGS) entry which is preliminary data.</text>
</comment>
<sequence length="1019" mass="105166">MRRDLALVLQGLWFRRWVSLAVLVVASLVVGAAATGPLFLRAASESVLRDTLGQSTTSGRGVSDSYQGPRTDGPVQRVTTQEETKLAERPVLARLLGSPVAALETTVSIGPPGPLAERVLLAWRDGACDHVRMVTGTCARQPGEVMVSASTSALEQWPAGLRLRLGSQQVTVAGTYVPLDVSGDFWAGHPYFIAYAGPDGPAYAGPDASGLDAVLGPRETVEAQGPDASYVASVDRQLDLDRIRVTDVPALEQELATWSTLDASGVEGQTAGAVVLQQAAAVIAALRLPVTVVEAQLLVLCWLVLFLVVANAAEARGPEVALAKLRGVGPGATVAFGLLDTLLLVVLAVPLGVLLAWAWTTGLARTQLAPGVPVVLTAATGWAALGAGAGAAAAAVLATARTLRRPVVEQWRRATRRVAARSWLVDAAVAVVAVVGLVALLRPGGAGTQGPLALVAPSLVILLVALVGSRVLPGLCRAAYGPTRRQGRVAALLAVRQLGRRPGTLRLALLLTVAFGLVVFGVDAWSVARSNAHDRAWTEVGAAEVLSVSVPPGEDLGDVVDRLDPTGDQLAAVSTATDFTRLPSILLMGVQPDRFTRIAFWRPDLGPAPLAELAGRLEVPSAPPVLLTGDRVRVAVDVPAMAAREVPLLVADVVQPSALGGTSPVVLGPVGPGRRTLEAELPCQDKTCRLAGLELRRSGVSLTTFRGRVDLTGMQVHGADGWREQDAFTHPDGWRGVSAGAGTATSGPDGTVLEVDSGLTDGPTWEVADHPVALPALVSDGVPEEGRVRSAGFGPRALALEPVGVTAALPAGGSRGIVVDRTTALRAAQGSVSRRVETVWVSADAAADAPRRIEAAGLTVLSTTSADELAAVYGRQGPALALLLFLAGSGLAALLAGGGAALTLHLNGRRRTYELAAMVALGLRRRTLLASLWLEQGLLVLFGVVVGTAAGIGAARLALPAIPEFSDSPTAPPLLYDLHLGPVLLSVGVATLVLVLTIAVSSAGLVRSAYVDQLREAPA</sequence>
<evidence type="ECO:0000256" key="7">
    <source>
        <dbReference type="SAM" id="MobiDB-lite"/>
    </source>
</evidence>
<dbReference type="Proteomes" id="UP001500767">
    <property type="component" value="Unassembled WGS sequence"/>
</dbReference>
<dbReference type="RefSeq" id="WP_204912395.1">
    <property type="nucleotide sequence ID" value="NZ_BAAAYR010000001.1"/>
</dbReference>
<feature type="transmembrane region" description="Helical" evidence="8">
    <location>
        <begin position="453"/>
        <end position="476"/>
    </location>
</feature>
<accession>A0ABP6WLF9</accession>
<organism evidence="10 11">
    <name type="scientific">Microlunatus spumicola</name>
    <dbReference type="NCBI Taxonomy" id="81499"/>
    <lineage>
        <taxon>Bacteria</taxon>
        <taxon>Bacillati</taxon>
        <taxon>Actinomycetota</taxon>
        <taxon>Actinomycetes</taxon>
        <taxon>Propionibacteriales</taxon>
        <taxon>Propionibacteriaceae</taxon>
        <taxon>Microlunatus</taxon>
    </lineage>
</organism>
<feature type="transmembrane region" description="Helical" evidence="8">
    <location>
        <begin position="295"/>
        <end position="313"/>
    </location>
</feature>